<feature type="non-terminal residue" evidence="11">
    <location>
        <position position="1"/>
    </location>
</feature>
<evidence type="ECO:0000256" key="5">
    <source>
        <dbReference type="ARBA" id="ARBA00023229"/>
    </source>
</evidence>
<dbReference type="STRING" id="1388766.A0A017SL77"/>
<dbReference type="InterPro" id="IPR008949">
    <property type="entry name" value="Isoprenoid_synthase_dom_sf"/>
</dbReference>
<evidence type="ECO:0000256" key="3">
    <source>
        <dbReference type="ARBA" id="ARBA00022723"/>
    </source>
</evidence>
<keyword evidence="2 10" id="KW-0808">Transferase</keyword>
<name>A0A017SL77_ASPRC</name>
<dbReference type="PANTHER" id="PTHR12001">
    <property type="entry name" value="GERANYLGERANYL PYROPHOSPHATE SYNTHASE"/>
    <property type="match status" value="1"/>
</dbReference>
<dbReference type="SFLD" id="SFLDS00005">
    <property type="entry name" value="Isoprenoid_Synthase_Type_I"/>
    <property type="match status" value="1"/>
</dbReference>
<dbReference type="Gene3D" id="1.10.600.10">
    <property type="entry name" value="Farnesyl Diphosphate Synthase"/>
    <property type="match status" value="1"/>
</dbReference>
<proteinExistence type="inferred from homology"/>
<dbReference type="GO" id="GO:0046165">
    <property type="term" value="P:alcohol biosynthetic process"/>
    <property type="evidence" value="ECO:0007669"/>
    <property type="project" value="UniProtKB-ARBA"/>
</dbReference>
<keyword evidence="12" id="KW-1185">Reference proteome</keyword>
<keyword evidence="3" id="KW-0479">Metal-binding</keyword>
<dbReference type="GO" id="GO:0043386">
    <property type="term" value="P:mycotoxin biosynthetic process"/>
    <property type="evidence" value="ECO:0007669"/>
    <property type="project" value="UniProtKB-ARBA"/>
</dbReference>
<dbReference type="AlphaFoldDB" id="A0A017SL77"/>
<dbReference type="PROSITE" id="PS00723">
    <property type="entry name" value="POLYPRENYL_SYNTHASE_1"/>
    <property type="match status" value="1"/>
</dbReference>
<evidence type="ECO:0000256" key="1">
    <source>
        <dbReference type="ARBA" id="ARBA00004721"/>
    </source>
</evidence>
<dbReference type="GO" id="GO:0004659">
    <property type="term" value="F:prenyltransferase activity"/>
    <property type="evidence" value="ECO:0007669"/>
    <property type="project" value="InterPro"/>
</dbReference>
<accession>A0A017SL77</accession>
<gene>
    <name evidence="11" type="ORF">EURHEDRAFT_433180</name>
</gene>
<protein>
    <submittedName>
        <fullName evidence="11">Terpenoid synthase</fullName>
    </submittedName>
</protein>
<dbReference type="OrthoDB" id="6921389at2759"/>
<dbReference type="InterPro" id="IPR033749">
    <property type="entry name" value="Polyprenyl_synt_CS"/>
</dbReference>
<dbReference type="Proteomes" id="UP000019804">
    <property type="component" value="Unassembled WGS sequence"/>
</dbReference>
<comment type="similarity">
    <text evidence="8">In the C-terminal section; belongs to the FPP/GGPP synthase family.</text>
</comment>
<evidence type="ECO:0000256" key="2">
    <source>
        <dbReference type="ARBA" id="ARBA00022679"/>
    </source>
</evidence>
<reference evidence="12" key="1">
    <citation type="journal article" date="2014" name="Nat. Commun.">
        <title>Genomic adaptations of the halophilic Dead Sea filamentous fungus Eurotium rubrum.</title>
        <authorList>
            <person name="Kis-Papo T."/>
            <person name="Weig A.R."/>
            <person name="Riley R."/>
            <person name="Persoh D."/>
            <person name="Salamov A."/>
            <person name="Sun H."/>
            <person name="Lipzen A."/>
            <person name="Wasser S.P."/>
            <person name="Rambold G."/>
            <person name="Grigoriev I.V."/>
            <person name="Nevo E."/>
        </authorList>
    </citation>
    <scope>NUCLEOTIDE SEQUENCE [LARGE SCALE GENOMIC DNA]</scope>
    <source>
        <strain evidence="12">CBS 135680</strain>
    </source>
</reference>
<keyword evidence="5" id="KW-0414">Isoprene biosynthesis</keyword>
<dbReference type="PROSITE" id="PS00444">
    <property type="entry name" value="POLYPRENYL_SYNTHASE_2"/>
    <property type="match status" value="1"/>
</dbReference>
<evidence type="ECO:0000256" key="10">
    <source>
        <dbReference type="RuleBase" id="RU004466"/>
    </source>
</evidence>
<comment type="pathway">
    <text evidence="1">Secondary metabolite biosynthesis; terpenoid biosynthesis.</text>
</comment>
<dbReference type="HOGENOM" id="CLU_014015_6_0_1"/>
<dbReference type="GO" id="GO:0008299">
    <property type="term" value="P:isoprenoid biosynthetic process"/>
    <property type="evidence" value="ECO:0007669"/>
    <property type="project" value="UniProtKB-KW"/>
</dbReference>
<sequence>APAQYIASLPSKNVRTMLVDALNVWFQLAPKELQVIKEVVTDLHNSTLILDDIQDDSPLRRGSPATHTIFGSAQCINTATYIVVEAVQKVRQYPQMFPEFLNGLSQLALGQSWDLNWKHNAHCPSVPEYTTMIDGKTGAMFTMIVHMMASLAPAPSAWPLPELDRLTELLGRWFQIRDDYQNLCDETYTEQKGFCEDLDEGKLSYPVIVCCESDSTARDIILESLLRDKQQGKSLAPAQKLKIIELIRSSGALLKTWQTIQHLMKETQAALSVVEACIGIPNPPIRLVVHLL</sequence>
<evidence type="ECO:0000256" key="8">
    <source>
        <dbReference type="ARBA" id="ARBA00038363"/>
    </source>
</evidence>
<keyword evidence="4" id="KW-0460">Magnesium</keyword>
<dbReference type="RefSeq" id="XP_040641087.1">
    <property type="nucleotide sequence ID" value="XM_040783426.1"/>
</dbReference>
<dbReference type="GO" id="GO:0046872">
    <property type="term" value="F:metal ion binding"/>
    <property type="evidence" value="ECO:0007669"/>
    <property type="project" value="UniProtKB-KW"/>
</dbReference>
<organism evidence="11 12">
    <name type="scientific">Aspergillus ruber (strain CBS 135680)</name>
    <dbReference type="NCBI Taxonomy" id="1388766"/>
    <lineage>
        <taxon>Eukaryota</taxon>
        <taxon>Fungi</taxon>
        <taxon>Dikarya</taxon>
        <taxon>Ascomycota</taxon>
        <taxon>Pezizomycotina</taxon>
        <taxon>Eurotiomycetes</taxon>
        <taxon>Eurotiomycetidae</taxon>
        <taxon>Eurotiales</taxon>
        <taxon>Aspergillaceae</taxon>
        <taxon>Aspergillus</taxon>
        <taxon>Aspergillus subgen. Aspergillus</taxon>
    </lineage>
</organism>
<keyword evidence="6" id="KW-0456">Lyase</keyword>
<comment type="similarity">
    <text evidence="10">Belongs to the FPP/GGPP synthase family.</text>
</comment>
<evidence type="ECO:0000313" key="11">
    <source>
        <dbReference type="EMBL" id="EYE97399.1"/>
    </source>
</evidence>
<evidence type="ECO:0000256" key="6">
    <source>
        <dbReference type="ARBA" id="ARBA00023239"/>
    </source>
</evidence>
<dbReference type="SUPFAM" id="SSF48576">
    <property type="entry name" value="Terpenoid synthases"/>
    <property type="match status" value="1"/>
</dbReference>
<dbReference type="GeneID" id="63698550"/>
<evidence type="ECO:0000313" key="12">
    <source>
        <dbReference type="Proteomes" id="UP000019804"/>
    </source>
</evidence>
<evidence type="ECO:0000256" key="7">
    <source>
        <dbReference type="ARBA" id="ARBA00023268"/>
    </source>
</evidence>
<feature type="non-terminal residue" evidence="11">
    <location>
        <position position="292"/>
    </location>
</feature>
<comment type="similarity">
    <text evidence="9">In the N-terminal section; belongs to the terpene synthase family.</text>
</comment>
<evidence type="ECO:0000256" key="4">
    <source>
        <dbReference type="ARBA" id="ARBA00022842"/>
    </source>
</evidence>
<keyword evidence="7" id="KW-0511">Multifunctional enzyme</keyword>
<evidence type="ECO:0000256" key="9">
    <source>
        <dbReference type="ARBA" id="ARBA00038372"/>
    </source>
</evidence>
<dbReference type="PANTHER" id="PTHR12001:SF72">
    <property type="entry name" value="THIJ_PFPI FAMILY PROTEIN (AFU_ORTHOLOGUE AFUA_3G01210)-RELATED"/>
    <property type="match status" value="1"/>
</dbReference>
<dbReference type="Pfam" id="PF00348">
    <property type="entry name" value="polyprenyl_synt"/>
    <property type="match status" value="1"/>
</dbReference>
<dbReference type="EMBL" id="KK088415">
    <property type="protein sequence ID" value="EYE97399.1"/>
    <property type="molecule type" value="Genomic_DNA"/>
</dbReference>
<dbReference type="InterPro" id="IPR000092">
    <property type="entry name" value="Polyprenyl_synt"/>
</dbReference>
<dbReference type="GO" id="GO:0016829">
    <property type="term" value="F:lyase activity"/>
    <property type="evidence" value="ECO:0007669"/>
    <property type="project" value="UniProtKB-KW"/>
</dbReference>